<evidence type="ECO:0000313" key="2">
    <source>
        <dbReference type="EMBL" id="GKT16185.1"/>
    </source>
</evidence>
<dbReference type="EMBL" id="BQXS01011736">
    <property type="protein sequence ID" value="GKT16185.1"/>
    <property type="molecule type" value="Genomic_DNA"/>
</dbReference>
<protein>
    <submittedName>
        <fullName evidence="2">Uncharacterized protein</fullName>
    </submittedName>
</protein>
<keyword evidence="3" id="KW-1185">Reference proteome</keyword>
<gene>
    <name evidence="2" type="ORF">ADUPG1_010867</name>
</gene>
<sequence>MAKSNTKDKKKNSSKGVVKDENTYSFFEYSTFESSCETPSFTPIGCESIEILPSPSIEVKSKAAKGKGKGAKTAPTTTDDTSNVLEVHQTTQEQLNSTLFRNSKSIIAKYKCDMPPSDFTVFPLVPSLAPLSSASIVGHSVSQKSKVDYTLTPSHIEHLQIYDSSDSLVKFAERENIIMSSVISCLITTINSESDHILPISKLDTHFSAASSPGPDGFIDSSSGIYNVLIRTPMKNYTVPCYCADYVIDSLFKDLVADEESQDFSFSSDDNEKQHDIKSDEEMALSSLSLPKPFITTFTNQSQRQEAYFGQLLQKALIRAHSGHSLCSLSSISFLSSLFPHEQPNHTPHTFSRVSDRIAADITHPLSAIHSKIKTISGPPIVLIKKSGQSSAVPSDKPLSLDITEHGIVSDCLYVITGVFETATGHKGYVCACPSICTELYRGGLSVWKGAFQKSFADKSFSDLQSIKEQDLEEEEEEEEEESESITIESISSIHQEMMVHERSRGKEEKGKHFRMNGHRWNPELEDALLCGESLFSLRKALQVQKLRRDKKRTKIEKEHIRKVRQASITGTADMLSLHPDGITGGEISEAEGEDRRLSFVDTDESLLENVVDQLEHYVFVLYDEVNTLFDSVVFFEPKFEQSSTICGCPCGKCELDKDKVSQDSEKKVCLSLGGMASSEGSASIARDKGKKGKGGDAKKDKGKKSDRKGVDKAGSLSEDGQTHIPSRYSARIHVDVGERTRAFCNLVVFSPLQGETKEEGKEEGKEEEE</sequence>
<comment type="caution">
    <text evidence="2">The sequence shown here is derived from an EMBL/GenBank/DDBJ whole genome shotgun (WGS) entry which is preliminary data.</text>
</comment>
<evidence type="ECO:0000313" key="3">
    <source>
        <dbReference type="Proteomes" id="UP001057375"/>
    </source>
</evidence>
<organism evidence="2 3">
    <name type="scientific">Aduncisulcus paluster</name>
    <dbReference type="NCBI Taxonomy" id="2918883"/>
    <lineage>
        <taxon>Eukaryota</taxon>
        <taxon>Metamonada</taxon>
        <taxon>Carpediemonas-like organisms</taxon>
        <taxon>Aduncisulcus</taxon>
    </lineage>
</organism>
<accession>A0ABQ5JTN9</accession>
<evidence type="ECO:0000256" key="1">
    <source>
        <dbReference type="SAM" id="MobiDB-lite"/>
    </source>
</evidence>
<reference evidence="2" key="1">
    <citation type="submission" date="2022-03" db="EMBL/GenBank/DDBJ databases">
        <title>Draft genome sequence of Aduncisulcus paluster, a free-living microaerophilic Fornicata.</title>
        <authorList>
            <person name="Yuyama I."/>
            <person name="Kume K."/>
            <person name="Tamura T."/>
            <person name="Inagaki Y."/>
            <person name="Hashimoto T."/>
        </authorList>
    </citation>
    <scope>NUCLEOTIDE SEQUENCE</scope>
    <source>
        <strain evidence="2">NY0171</strain>
    </source>
</reference>
<feature type="region of interest" description="Disordered" evidence="1">
    <location>
        <begin position="680"/>
        <end position="730"/>
    </location>
</feature>
<feature type="compositionally biased region" description="Acidic residues" evidence="1">
    <location>
        <begin position="471"/>
        <end position="484"/>
    </location>
</feature>
<feature type="region of interest" description="Disordered" evidence="1">
    <location>
        <begin position="467"/>
        <end position="491"/>
    </location>
</feature>
<proteinExistence type="predicted"/>
<feature type="non-terminal residue" evidence="2">
    <location>
        <position position="770"/>
    </location>
</feature>
<name>A0ABQ5JTN9_9EUKA</name>
<dbReference type="Proteomes" id="UP001057375">
    <property type="component" value="Unassembled WGS sequence"/>
</dbReference>